<keyword evidence="1" id="KW-0732">Signal</keyword>
<gene>
    <name evidence="2" type="ORF">SAMN04488540_11195</name>
</gene>
<dbReference type="CDD" id="cd09030">
    <property type="entry name" value="DUF1425"/>
    <property type="match status" value="1"/>
</dbReference>
<dbReference type="AlphaFoldDB" id="A0A1G8VM79"/>
<dbReference type="InterPro" id="IPR010824">
    <property type="entry name" value="DUF1425"/>
</dbReference>
<dbReference type="OrthoDB" id="5616034at2"/>
<feature type="signal peptide" evidence="1">
    <location>
        <begin position="1"/>
        <end position="26"/>
    </location>
</feature>
<evidence type="ECO:0000313" key="2">
    <source>
        <dbReference type="EMBL" id="SDJ67044.1"/>
    </source>
</evidence>
<sequence length="130" mass="14106">MRPWTLIVVSALVLAGCTTTTSGLMARSNDTEVKVNNRNLGRDLSLSGLNRAMVGGRLQARAELTSKASGDLYLQYRFVFFDATGKALESATDGWQQLNLAGGERRQISALALTGEAVEFEVAVRRIVDE</sequence>
<proteinExistence type="predicted"/>
<dbReference type="Gene3D" id="2.60.40.3230">
    <property type="match status" value="1"/>
</dbReference>
<dbReference type="Proteomes" id="UP000199527">
    <property type="component" value="Unassembled WGS sequence"/>
</dbReference>
<evidence type="ECO:0000313" key="3">
    <source>
        <dbReference type="Proteomes" id="UP000199527"/>
    </source>
</evidence>
<dbReference type="InterPro" id="IPR038483">
    <property type="entry name" value="YcfL-like_sf"/>
</dbReference>
<name>A0A1G8VM79_9GAMM</name>
<keyword evidence="3" id="KW-1185">Reference proteome</keyword>
<protein>
    <submittedName>
        <fullName evidence="2">Uncharacterized conserved protein YcfL</fullName>
    </submittedName>
</protein>
<organism evidence="2 3">
    <name type="scientific">Ferrimonas sediminum</name>
    <dbReference type="NCBI Taxonomy" id="718193"/>
    <lineage>
        <taxon>Bacteria</taxon>
        <taxon>Pseudomonadati</taxon>
        <taxon>Pseudomonadota</taxon>
        <taxon>Gammaproteobacteria</taxon>
        <taxon>Alteromonadales</taxon>
        <taxon>Ferrimonadaceae</taxon>
        <taxon>Ferrimonas</taxon>
    </lineage>
</organism>
<dbReference type="PROSITE" id="PS51257">
    <property type="entry name" value="PROKAR_LIPOPROTEIN"/>
    <property type="match status" value="1"/>
</dbReference>
<dbReference type="Pfam" id="PF07233">
    <property type="entry name" value="DUF1425"/>
    <property type="match status" value="1"/>
</dbReference>
<evidence type="ECO:0000256" key="1">
    <source>
        <dbReference type="SAM" id="SignalP"/>
    </source>
</evidence>
<dbReference type="EMBL" id="FNEM01000011">
    <property type="protein sequence ID" value="SDJ67044.1"/>
    <property type="molecule type" value="Genomic_DNA"/>
</dbReference>
<accession>A0A1G8VM79</accession>
<feature type="chain" id="PRO_5011506839" evidence="1">
    <location>
        <begin position="27"/>
        <end position="130"/>
    </location>
</feature>
<dbReference type="RefSeq" id="WP_090366027.1">
    <property type="nucleotide sequence ID" value="NZ_FNEM01000011.1"/>
</dbReference>
<reference evidence="3" key="1">
    <citation type="submission" date="2016-10" db="EMBL/GenBank/DDBJ databases">
        <authorList>
            <person name="Varghese N."/>
            <person name="Submissions S."/>
        </authorList>
    </citation>
    <scope>NUCLEOTIDE SEQUENCE [LARGE SCALE GENOMIC DNA]</scope>
    <source>
        <strain evidence="3">DSM 23317</strain>
    </source>
</reference>